<dbReference type="Proteomes" id="UP000651482">
    <property type="component" value="Unassembled WGS sequence"/>
</dbReference>
<protein>
    <submittedName>
        <fullName evidence="1">Uncharacterized protein</fullName>
    </submittedName>
</protein>
<sequence length="110" mass="12183">MVYTHLNRIQFGNGDVSILVSMAGTIEEPQAMLMFQNREPTEIGGIDSDADLSKTVKGAYHPHDDIAMLFSKPESIDSVVSALLAVKRATFGKDNVTRFYFDDEPISEKT</sequence>
<accession>A0A926DBQ0</accession>
<dbReference type="RefSeq" id="WP_249320514.1">
    <property type="nucleotide sequence ID" value="NZ_JACRSN010000026.1"/>
</dbReference>
<proteinExistence type="predicted"/>
<keyword evidence="2" id="KW-1185">Reference proteome</keyword>
<evidence type="ECO:0000313" key="1">
    <source>
        <dbReference type="EMBL" id="MBC8534879.1"/>
    </source>
</evidence>
<gene>
    <name evidence="1" type="ORF">IAG03_13015</name>
</gene>
<dbReference type="EMBL" id="JACRSN010000026">
    <property type="protein sequence ID" value="MBC8534879.1"/>
    <property type="molecule type" value="Genomic_DNA"/>
</dbReference>
<organism evidence="1 2">
    <name type="scientific">Yeguia hominis</name>
    <dbReference type="NCBI Taxonomy" id="2763662"/>
    <lineage>
        <taxon>Bacteria</taxon>
        <taxon>Bacillati</taxon>
        <taxon>Bacillota</taxon>
        <taxon>Clostridia</taxon>
        <taxon>Eubacteriales</taxon>
        <taxon>Yeguiaceae</taxon>
        <taxon>Yeguia</taxon>
    </lineage>
</organism>
<evidence type="ECO:0000313" key="2">
    <source>
        <dbReference type="Proteomes" id="UP000651482"/>
    </source>
</evidence>
<name>A0A926DBQ0_9FIRM</name>
<reference evidence="1" key="1">
    <citation type="submission" date="2020-08" db="EMBL/GenBank/DDBJ databases">
        <title>Genome public.</title>
        <authorList>
            <person name="Liu C."/>
            <person name="Sun Q."/>
        </authorList>
    </citation>
    <scope>NUCLEOTIDE SEQUENCE</scope>
    <source>
        <strain evidence="1">NSJ-40</strain>
    </source>
</reference>
<comment type="caution">
    <text evidence="1">The sequence shown here is derived from an EMBL/GenBank/DDBJ whole genome shotgun (WGS) entry which is preliminary data.</text>
</comment>
<dbReference type="AlphaFoldDB" id="A0A926DBQ0"/>